<dbReference type="RefSeq" id="WP_188364810.1">
    <property type="nucleotide sequence ID" value="NZ_BMEO01000004.1"/>
</dbReference>
<keyword evidence="2" id="KW-0812">Transmembrane</keyword>
<protein>
    <submittedName>
        <fullName evidence="3">Uncharacterized protein</fullName>
    </submittedName>
</protein>
<reference evidence="3" key="1">
    <citation type="journal article" date="2014" name="Int. J. Syst. Evol. Microbiol.">
        <title>Complete genome sequence of Corynebacterium casei LMG S-19264T (=DSM 44701T), isolated from a smear-ripened cheese.</title>
        <authorList>
            <consortium name="US DOE Joint Genome Institute (JGI-PGF)"/>
            <person name="Walter F."/>
            <person name="Albersmeier A."/>
            <person name="Kalinowski J."/>
            <person name="Ruckert C."/>
        </authorList>
    </citation>
    <scope>NUCLEOTIDE SEQUENCE</scope>
    <source>
        <strain evidence="3">CGMCC 1.12181</strain>
    </source>
</reference>
<reference evidence="3" key="2">
    <citation type="submission" date="2020-09" db="EMBL/GenBank/DDBJ databases">
        <authorList>
            <person name="Sun Q."/>
            <person name="Zhou Y."/>
        </authorList>
    </citation>
    <scope>NUCLEOTIDE SEQUENCE</scope>
    <source>
        <strain evidence="3">CGMCC 1.12181</strain>
    </source>
</reference>
<feature type="transmembrane region" description="Helical" evidence="2">
    <location>
        <begin position="21"/>
        <end position="45"/>
    </location>
</feature>
<proteinExistence type="predicted"/>
<dbReference type="EMBL" id="BMEO01000004">
    <property type="protein sequence ID" value="GGF92477.1"/>
    <property type="molecule type" value="Genomic_DNA"/>
</dbReference>
<dbReference type="Proteomes" id="UP000605253">
    <property type="component" value="Unassembled WGS sequence"/>
</dbReference>
<feature type="compositionally biased region" description="Basic and acidic residues" evidence="1">
    <location>
        <begin position="106"/>
        <end position="121"/>
    </location>
</feature>
<organism evidence="3 4">
    <name type="scientific">Marinicella pacifica</name>
    <dbReference type="NCBI Taxonomy" id="1171543"/>
    <lineage>
        <taxon>Bacteria</taxon>
        <taxon>Pseudomonadati</taxon>
        <taxon>Pseudomonadota</taxon>
        <taxon>Gammaproteobacteria</taxon>
        <taxon>Lysobacterales</taxon>
        <taxon>Marinicellaceae</taxon>
        <taxon>Marinicella</taxon>
    </lineage>
</organism>
<keyword evidence="2" id="KW-0472">Membrane</keyword>
<name>A0A917CLL9_9GAMM</name>
<sequence length="134" mass="15569">MWQVIHIDILNKRFFNLNICLIEFFVLNLVIIMNFISMAFFLFLVSACTHNPNDVVAVDKGGKRFYTDDHAAKALAQGDDESVVCERRVITGSHRVTRVCTTKQQKQKEREESRELHDRIRSNAINQRMGEKNN</sequence>
<keyword evidence="4" id="KW-1185">Reference proteome</keyword>
<gene>
    <name evidence="3" type="ORF">GCM10011365_12090</name>
</gene>
<dbReference type="AlphaFoldDB" id="A0A917CLL9"/>
<evidence type="ECO:0000256" key="1">
    <source>
        <dbReference type="SAM" id="MobiDB-lite"/>
    </source>
</evidence>
<comment type="caution">
    <text evidence="3">The sequence shown here is derived from an EMBL/GenBank/DDBJ whole genome shotgun (WGS) entry which is preliminary data.</text>
</comment>
<accession>A0A917CLL9</accession>
<evidence type="ECO:0000313" key="4">
    <source>
        <dbReference type="Proteomes" id="UP000605253"/>
    </source>
</evidence>
<evidence type="ECO:0000256" key="2">
    <source>
        <dbReference type="SAM" id="Phobius"/>
    </source>
</evidence>
<evidence type="ECO:0000313" key="3">
    <source>
        <dbReference type="EMBL" id="GGF92477.1"/>
    </source>
</evidence>
<keyword evidence="2" id="KW-1133">Transmembrane helix</keyword>
<feature type="region of interest" description="Disordered" evidence="1">
    <location>
        <begin position="100"/>
        <end position="134"/>
    </location>
</feature>